<evidence type="ECO:0000313" key="2">
    <source>
        <dbReference type="EMBL" id="JAT32686.1"/>
    </source>
</evidence>
<evidence type="ECO:0000256" key="1">
    <source>
        <dbReference type="PROSITE-ProRule" id="PRU00023"/>
    </source>
</evidence>
<sequence length="352" mass="39230">MASAIDSGVDTGNDSNDSSVQEKIFKMDCGSCESDNLKVTTRTETDATIQTSKGILDLCQPQSSNVFTKDDSGPSVSPVHLQPSSMVHRYEGPPLNPTESEGKRLILGFSENYSELKRVFTAGGPFGIDYEDHPLITKLRRSFPVRYRCIRSRTMVDSYNRHRDGMRLCRSVCHNNTDAVRKMLQSGVSPNCHDYYKRTPLHIASCMGYADMVKLLLEYGADPNAKDSIDNTPLHLAACTNHVSVITLLLQAGTRVSELDRAGHNPLQLAITKFNLMKRSIMPHPVLKEQVCQVIMMLTEYMKRKEGAERIDPELLNKFESLVRVSDSSEQVESNIRDLLNNLSSLSLSGPS</sequence>
<reference evidence="3" key="1">
    <citation type="submission" date="2015-11" db="EMBL/GenBank/DDBJ databases">
        <title>De novo transcriptome assembly of four potential Pierce s Disease insect vectors from Arizona vineyards.</title>
        <authorList>
            <person name="Tassone E.E."/>
        </authorList>
    </citation>
    <scope>NUCLEOTIDE SEQUENCE</scope>
</reference>
<dbReference type="SUPFAM" id="SSF48403">
    <property type="entry name" value="Ankyrin repeat"/>
    <property type="match status" value="1"/>
</dbReference>
<dbReference type="PROSITE" id="PS50297">
    <property type="entry name" value="ANK_REP_REGION"/>
    <property type="match status" value="2"/>
</dbReference>
<dbReference type="Pfam" id="PF00023">
    <property type="entry name" value="Ank"/>
    <property type="match status" value="1"/>
</dbReference>
<dbReference type="EMBL" id="GEBQ01000141">
    <property type="protein sequence ID" value="JAT39836.1"/>
    <property type="molecule type" value="Transcribed_RNA"/>
</dbReference>
<dbReference type="InterPro" id="IPR002110">
    <property type="entry name" value="Ankyrin_rpt"/>
</dbReference>
<dbReference type="PANTHER" id="PTHR22677">
    <property type="entry name" value="ANKYRIN REPEAT DOMAIN-CONTAINING PROTEIN 60"/>
    <property type="match status" value="1"/>
</dbReference>
<protein>
    <submittedName>
        <fullName evidence="3">Uncharacterized protein</fullName>
    </submittedName>
</protein>
<keyword evidence="1" id="KW-0040">ANK repeat</keyword>
<name>A0A1B6MV79_9HEMI</name>
<dbReference type="InterPro" id="IPR036770">
    <property type="entry name" value="Ankyrin_rpt-contain_sf"/>
</dbReference>
<gene>
    <name evidence="3" type="ORF">g.27643</name>
    <name evidence="2" type="ORF">g.27645</name>
</gene>
<accession>A0A1B6MV79</accession>
<dbReference type="AlphaFoldDB" id="A0A1B6MV79"/>
<feature type="repeat" description="ANK" evidence="1">
    <location>
        <begin position="196"/>
        <end position="228"/>
    </location>
</feature>
<dbReference type="SMART" id="SM00248">
    <property type="entry name" value="ANK"/>
    <property type="match status" value="3"/>
</dbReference>
<dbReference type="InterPro" id="IPR039323">
    <property type="entry name" value="ANKRD_45/46/60"/>
</dbReference>
<evidence type="ECO:0000313" key="3">
    <source>
        <dbReference type="EMBL" id="JAT39836.1"/>
    </source>
</evidence>
<proteinExistence type="predicted"/>
<dbReference type="Pfam" id="PF12796">
    <property type="entry name" value="Ank_2"/>
    <property type="match status" value="1"/>
</dbReference>
<dbReference type="PANTHER" id="PTHR22677:SF4">
    <property type="entry name" value="USHER SYNDROME TYPE-1G PROTEIN-LIKE PROTEIN"/>
    <property type="match status" value="1"/>
</dbReference>
<dbReference type="Gene3D" id="1.25.40.20">
    <property type="entry name" value="Ankyrin repeat-containing domain"/>
    <property type="match status" value="2"/>
</dbReference>
<organism evidence="3">
    <name type="scientific">Graphocephala atropunctata</name>
    <dbReference type="NCBI Taxonomy" id="36148"/>
    <lineage>
        <taxon>Eukaryota</taxon>
        <taxon>Metazoa</taxon>
        <taxon>Ecdysozoa</taxon>
        <taxon>Arthropoda</taxon>
        <taxon>Hexapoda</taxon>
        <taxon>Insecta</taxon>
        <taxon>Pterygota</taxon>
        <taxon>Neoptera</taxon>
        <taxon>Paraneoptera</taxon>
        <taxon>Hemiptera</taxon>
        <taxon>Auchenorrhyncha</taxon>
        <taxon>Membracoidea</taxon>
        <taxon>Cicadellidae</taxon>
        <taxon>Cicadellinae</taxon>
        <taxon>Cicadellini</taxon>
        <taxon>Graphocephala</taxon>
    </lineage>
</organism>
<dbReference type="PROSITE" id="PS50088">
    <property type="entry name" value="ANK_REPEAT"/>
    <property type="match status" value="2"/>
</dbReference>
<dbReference type="EMBL" id="GEBQ01007291">
    <property type="protein sequence ID" value="JAT32686.1"/>
    <property type="molecule type" value="Transcribed_RNA"/>
</dbReference>
<feature type="repeat" description="ANK" evidence="1">
    <location>
        <begin position="229"/>
        <end position="261"/>
    </location>
</feature>